<name>A0A922FLK6_CARIL</name>
<proteinExistence type="inferred from homology"/>
<protein>
    <submittedName>
        <fullName evidence="4">Uncharacterized protein</fullName>
    </submittedName>
</protein>
<evidence type="ECO:0000256" key="2">
    <source>
        <dbReference type="ARBA" id="ARBA00022821"/>
    </source>
</evidence>
<comment type="caution">
    <text evidence="4">The sequence shown here is derived from an EMBL/GenBank/DDBJ whole genome shotgun (WGS) entry which is preliminary data.</text>
</comment>
<dbReference type="GO" id="GO:0045087">
    <property type="term" value="P:innate immune response"/>
    <property type="evidence" value="ECO:0007669"/>
    <property type="project" value="InterPro"/>
</dbReference>
<organism evidence="4 5">
    <name type="scientific">Carya illinoinensis</name>
    <name type="common">Pecan</name>
    <dbReference type="NCBI Taxonomy" id="32201"/>
    <lineage>
        <taxon>Eukaryota</taxon>
        <taxon>Viridiplantae</taxon>
        <taxon>Streptophyta</taxon>
        <taxon>Embryophyta</taxon>
        <taxon>Tracheophyta</taxon>
        <taxon>Spermatophyta</taxon>
        <taxon>Magnoliopsida</taxon>
        <taxon>eudicotyledons</taxon>
        <taxon>Gunneridae</taxon>
        <taxon>Pentapetalae</taxon>
        <taxon>rosids</taxon>
        <taxon>fabids</taxon>
        <taxon>Fagales</taxon>
        <taxon>Juglandaceae</taxon>
        <taxon>Carya</taxon>
    </lineage>
</organism>
<dbReference type="AlphaFoldDB" id="A0A922FLK6"/>
<dbReference type="EMBL" id="CM031827">
    <property type="protein sequence ID" value="KAG6721830.1"/>
    <property type="molecule type" value="Genomic_DNA"/>
</dbReference>
<dbReference type="OrthoDB" id="1653570at2759"/>
<evidence type="ECO:0000256" key="1">
    <source>
        <dbReference type="ARBA" id="ARBA00011021"/>
    </source>
</evidence>
<dbReference type="Pfam" id="PF17232">
    <property type="entry name" value="Pep1_7"/>
    <property type="match status" value="1"/>
</dbReference>
<evidence type="ECO:0000313" key="5">
    <source>
        <dbReference type="Proteomes" id="UP000811246"/>
    </source>
</evidence>
<gene>
    <name evidence="4" type="ORF">I3842_03G131300</name>
</gene>
<feature type="region of interest" description="Disordered" evidence="3">
    <location>
        <begin position="72"/>
        <end position="100"/>
    </location>
</feature>
<sequence>MMIGTSTKEQRNRSEETYGLFYSPCYFFDQVIKSFLKCLGHDSTTEQVPQSQHPPLHAEREMIFTDEFAVNGAKSSRGLRRPPKPPISSGGGGQINKSSS</sequence>
<evidence type="ECO:0000256" key="3">
    <source>
        <dbReference type="SAM" id="MobiDB-lite"/>
    </source>
</evidence>
<reference evidence="4" key="1">
    <citation type="submission" date="2021-01" db="EMBL/GenBank/DDBJ databases">
        <authorList>
            <person name="Lovell J.T."/>
            <person name="Bentley N."/>
            <person name="Bhattarai G."/>
            <person name="Jenkins J.W."/>
            <person name="Sreedasyam A."/>
            <person name="Alarcon Y."/>
            <person name="Bock C."/>
            <person name="Boston L."/>
            <person name="Carlson J."/>
            <person name="Cervantes K."/>
            <person name="Clermont K."/>
            <person name="Krom N."/>
            <person name="Kubenka K."/>
            <person name="Mamidi S."/>
            <person name="Mattison C."/>
            <person name="Monteros M."/>
            <person name="Pisani C."/>
            <person name="Plott C."/>
            <person name="Rajasekar S."/>
            <person name="Rhein H.S."/>
            <person name="Rohla C."/>
            <person name="Song M."/>
            <person name="Hilaire R.S."/>
            <person name="Shu S."/>
            <person name="Wells L."/>
            <person name="Wang X."/>
            <person name="Webber J."/>
            <person name="Heerema R.J."/>
            <person name="Klein P."/>
            <person name="Conner P."/>
            <person name="Grauke L."/>
            <person name="Grimwood J."/>
            <person name="Schmutz J."/>
            <person name="Randall J.J."/>
        </authorList>
    </citation>
    <scope>NUCLEOTIDE SEQUENCE</scope>
    <source>
        <tissue evidence="4">Leaf</tissue>
    </source>
</reference>
<dbReference type="InterPro" id="IPR035176">
    <property type="entry name" value="PEP"/>
</dbReference>
<keyword evidence="2" id="KW-0611">Plant defense</keyword>
<comment type="similarity">
    <text evidence="1">Belongs to the brassicaceae elicitor peptide family.</text>
</comment>
<accession>A0A922FLK6</accession>
<evidence type="ECO:0000313" key="4">
    <source>
        <dbReference type="EMBL" id="KAG6721830.1"/>
    </source>
</evidence>
<dbReference type="Proteomes" id="UP000811246">
    <property type="component" value="Chromosome 3"/>
</dbReference>